<evidence type="ECO:0000313" key="7">
    <source>
        <dbReference type="Proteomes" id="UP000542125"/>
    </source>
</evidence>
<dbReference type="Pfam" id="PF07660">
    <property type="entry name" value="STN"/>
    <property type="match status" value="1"/>
</dbReference>
<dbReference type="EMBL" id="JACBYR010000002">
    <property type="protein sequence ID" value="NYE85406.1"/>
    <property type="molecule type" value="Genomic_DNA"/>
</dbReference>
<keyword evidence="7" id="KW-1185">Reference proteome</keyword>
<organism evidence="6 7">
    <name type="scientific">Pigmentiphaga litoralis</name>
    <dbReference type="NCBI Taxonomy" id="516702"/>
    <lineage>
        <taxon>Bacteria</taxon>
        <taxon>Pseudomonadati</taxon>
        <taxon>Pseudomonadota</taxon>
        <taxon>Betaproteobacteria</taxon>
        <taxon>Burkholderiales</taxon>
        <taxon>Alcaligenaceae</taxon>
        <taxon>Pigmentiphaga</taxon>
    </lineage>
</organism>
<feature type="domain" description="Secretin/TonB short N-terminal" evidence="5">
    <location>
        <begin position="78"/>
        <end position="128"/>
    </location>
</feature>
<evidence type="ECO:0000256" key="1">
    <source>
        <dbReference type="ARBA" id="ARBA00022448"/>
    </source>
</evidence>
<protein>
    <submittedName>
        <fullName evidence="6">Type II secretory pathway component GspD/PulD (Secretin)</fullName>
    </submittedName>
</protein>
<dbReference type="RefSeq" id="WP_179589361.1">
    <property type="nucleotide sequence ID" value="NZ_JACBYR010000002.1"/>
</dbReference>
<dbReference type="Gene3D" id="3.55.50.30">
    <property type="match status" value="1"/>
</dbReference>
<feature type="signal peptide" evidence="4">
    <location>
        <begin position="1"/>
        <end position="39"/>
    </location>
</feature>
<feature type="chain" id="PRO_5030553714" evidence="4">
    <location>
        <begin position="40"/>
        <end position="143"/>
    </location>
</feature>
<evidence type="ECO:0000256" key="2">
    <source>
        <dbReference type="ARBA" id="ARBA00023136"/>
    </source>
</evidence>
<gene>
    <name evidence="6" type="ORF">FHW18_004713</name>
</gene>
<keyword evidence="4" id="KW-0732">Signal</keyword>
<evidence type="ECO:0000313" key="6">
    <source>
        <dbReference type="EMBL" id="NYE85406.1"/>
    </source>
</evidence>
<reference evidence="6 7" key="1">
    <citation type="submission" date="2020-07" db="EMBL/GenBank/DDBJ databases">
        <title>Genomic Encyclopedia of Type Strains, Phase IV (KMG-V): Genome sequencing to study the core and pangenomes of soil and plant-associated prokaryotes.</title>
        <authorList>
            <person name="Whitman W."/>
        </authorList>
    </citation>
    <scope>NUCLEOTIDE SEQUENCE [LARGE SCALE GENOMIC DNA]</scope>
    <source>
        <strain evidence="6 7">SAS40</strain>
    </source>
</reference>
<evidence type="ECO:0000259" key="5">
    <source>
        <dbReference type="SMART" id="SM00965"/>
    </source>
</evidence>
<dbReference type="AlphaFoldDB" id="A0A7Y9IYE6"/>
<comment type="caution">
    <text evidence="6">The sequence shown here is derived from an EMBL/GenBank/DDBJ whole genome shotgun (WGS) entry which is preliminary data.</text>
</comment>
<dbReference type="InterPro" id="IPR011662">
    <property type="entry name" value="Secretin/TonB_short_N"/>
</dbReference>
<keyword evidence="2" id="KW-0472">Membrane</keyword>
<evidence type="ECO:0000256" key="4">
    <source>
        <dbReference type="SAM" id="SignalP"/>
    </source>
</evidence>
<dbReference type="Proteomes" id="UP000542125">
    <property type="component" value="Unassembled WGS sequence"/>
</dbReference>
<proteinExistence type="predicted"/>
<evidence type="ECO:0000256" key="3">
    <source>
        <dbReference type="ARBA" id="ARBA00023237"/>
    </source>
</evidence>
<name>A0A7Y9IYE6_9BURK</name>
<keyword evidence="3" id="KW-0998">Cell outer membrane</keyword>
<sequence>MNTLVNHSTLARPTLRRAFPALALSVALAATAWTTTALADTVTPAPAARVAAAESRSYNIPSGTLPQVLQAFSQQAGVRVSFDAAKLNGLTSPGLKGQHAPQAALDAILAGSGYVSKPEGDAFVLVPAPPASAMLGQPVAKAE</sequence>
<dbReference type="GO" id="GO:0019867">
    <property type="term" value="C:outer membrane"/>
    <property type="evidence" value="ECO:0007669"/>
    <property type="project" value="InterPro"/>
</dbReference>
<keyword evidence="1" id="KW-0813">Transport</keyword>
<accession>A0A7Y9IYE6</accession>
<dbReference type="SMART" id="SM00965">
    <property type="entry name" value="STN"/>
    <property type="match status" value="1"/>
</dbReference>